<evidence type="ECO:0000259" key="1">
    <source>
        <dbReference type="Pfam" id="PF19834"/>
    </source>
</evidence>
<dbReference type="Proteomes" id="UP000295560">
    <property type="component" value="Unassembled WGS sequence"/>
</dbReference>
<dbReference type="EMBL" id="SMFZ01000002">
    <property type="protein sequence ID" value="TCK22470.1"/>
    <property type="molecule type" value="Genomic_DNA"/>
</dbReference>
<dbReference type="AlphaFoldDB" id="A0A4R1HPV5"/>
<organism evidence="2 3">
    <name type="scientific">Pseudonocardia endophytica</name>
    <dbReference type="NCBI Taxonomy" id="401976"/>
    <lineage>
        <taxon>Bacteria</taxon>
        <taxon>Bacillati</taxon>
        <taxon>Actinomycetota</taxon>
        <taxon>Actinomycetes</taxon>
        <taxon>Pseudonocardiales</taxon>
        <taxon>Pseudonocardiaceae</taxon>
        <taxon>Pseudonocardia</taxon>
    </lineage>
</organism>
<dbReference type="OrthoDB" id="3296280at2"/>
<dbReference type="Pfam" id="PF19834">
    <property type="entry name" value="DUF6314"/>
    <property type="match status" value="1"/>
</dbReference>
<dbReference type="InterPro" id="IPR045632">
    <property type="entry name" value="DUF6314"/>
</dbReference>
<gene>
    <name evidence="2" type="ORF">EV378_6474</name>
</gene>
<evidence type="ECO:0000313" key="2">
    <source>
        <dbReference type="EMBL" id="TCK22470.1"/>
    </source>
</evidence>
<feature type="domain" description="DUF6314" evidence="1">
    <location>
        <begin position="10"/>
        <end position="146"/>
    </location>
</feature>
<sequence length="148" mass="16268">MTGAGVFSHLVGEWRLTREFSPGLGTMTGTARFRPIGDGVLHYREDGRVTFAGGHTGDAFREYHYLLDPDGTIRICFVEPGTVGRTLHALRLDGTEAEALAATDTHLCGADTYVGRYAFALPDRFTVDMDVRGPAKDYATHTRFERNG</sequence>
<accession>A0A4R1HPV5</accession>
<comment type="caution">
    <text evidence="2">The sequence shown here is derived from an EMBL/GenBank/DDBJ whole genome shotgun (WGS) entry which is preliminary data.</text>
</comment>
<proteinExistence type="predicted"/>
<reference evidence="2 3" key="1">
    <citation type="submission" date="2019-03" db="EMBL/GenBank/DDBJ databases">
        <title>Sequencing the genomes of 1000 actinobacteria strains.</title>
        <authorList>
            <person name="Klenk H.-P."/>
        </authorList>
    </citation>
    <scope>NUCLEOTIDE SEQUENCE [LARGE SCALE GENOMIC DNA]</scope>
    <source>
        <strain evidence="2 3">DSM 44969</strain>
    </source>
</reference>
<name>A0A4R1HPV5_PSEEN</name>
<protein>
    <recommendedName>
        <fullName evidence="1">DUF6314 domain-containing protein</fullName>
    </recommendedName>
</protein>
<evidence type="ECO:0000313" key="3">
    <source>
        <dbReference type="Proteomes" id="UP000295560"/>
    </source>
</evidence>
<dbReference type="RefSeq" id="WP_132431358.1">
    <property type="nucleotide sequence ID" value="NZ_SMFZ01000002.1"/>
</dbReference>
<keyword evidence="3" id="KW-1185">Reference proteome</keyword>